<proteinExistence type="predicted"/>
<accession>A0AAD9VUU0</accession>
<dbReference type="AlphaFoldDB" id="A0AAD9VUU0"/>
<organism evidence="2 3">
    <name type="scientific">Odynerus spinipes</name>
    <dbReference type="NCBI Taxonomy" id="1348599"/>
    <lineage>
        <taxon>Eukaryota</taxon>
        <taxon>Metazoa</taxon>
        <taxon>Ecdysozoa</taxon>
        <taxon>Arthropoda</taxon>
        <taxon>Hexapoda</taxon>
        <taxon>Insecta</taxon>
        <taxon>Pterygota</taxon>
        <taxon>Neoptera</taxon>
        <taxon>Endopterygota</taxon>
        <taxon>Hymenoptera</taxon>
        <taxon>Apocrita</taxon>
        <taxon>Aculeata</taxon>
        <taxon>Vespoidea</taxon>
        <taxon>Vespidae</taxon>
        <taxon>Eumeninae</taxon>
        <taxon>Odynerus</taxon>
    </lineage>
</organism>
<reference evidence="2" key="1">
    <citation type="submission" date="2021-08" db="EMBL/GenBank/DDBJ databases">
        <authorList>
            <person name="Misof B."/>
            <person name="Oliver O."/>
            <person name="Podsiadlowski L."/>
            <person name="Donath A."/>
            <person name="Peters R."/>
            <person name="Mayer C."/>
            <person name="Rust J."/>
            <person name="Gunkel S."/>
            <person name="Lesny P."/>
            <person name="Martin S."/>
            <person name="Oeyen J.P."/>
            <person name="Petersen M."/>
            <person name="Panagiotis P."/>
            <person name="Wilbrandt J."/>
            <person name="Tanja T."/>
        </authorList>
    </citation>
    <scope>NUCLEOTIDE SEQUENCE</scope>
    <source>
        <strain evidence="2">GBR_01_08_01A</strain>
        <tissue evidence="2">Thorax + abdomen</tissue>
    </source>
</reference>
<evidence type="ECO:0000313" key="3">
    <source>
        <dbReference type="Proteomes" id="UP001258017"/>
    </source>
</evidence>
<dbReference type="Proteomes" id="UP001258017">
    <property type="component" value="Unassembled WGS sequence"/>
</dbReference>
<evidence type="ECO:0000256" key="1">
    <source>
        <dbReference type="SAM" id="MobiDB-lite"/>
    </source>
</evidence>
<reference evidence="2" key="2">
    <citation type="journal article" date="2023" name="Commun. Biol.">
        <title>Intrasexual cuticular hydrocarbon dimorphism in a wasp sheds light on hydrocarbon biosynthesis genes in Hymenoptera.</title>
        <authorList>
            <person name="Moris V.C."/>
            <person name="Podsiadlowski L."/>
            <person name="Martin S."/>
            <person name="Oeyen J.P."/>
            <person name="Donath A."/>
            <person name="Petersen M."/>
            <person name="Wilbrandt J."/>
            <person name="Misof B."/>
            <person name="Liedtke D."/>
            <person name="Thamm M."/>
            <person name="Scheiner R."/>
            <person name="Schmitt T."/>
            <person name="Niehuis O."/>
        </authorList>
    </citation>
    <scope>NUCLEOTIDE SEQUENCE</scope>
    <source>
        <strain evidence="2">GBR_01_08_01A</strain>
    </source>
</reference>
<gene>
    <name evidence="2" type="ORF">KPH14_003754</name>
</gene>
<keyword evidence="3" id="KW-1185">Reference proteome</keyword>
<feature type="region of interest" description="Disordered" evidence="1">
    <location>
        <begin position="117"/>
        <end position="143"/>
    </location>
</feature>
<dbReference type="EMBL" id="JAIFRP010000006">
    <property type="protein sequence ID" value="KAK2587629.1"/>
    <property type="molecule type" value="Genomic_DNA"/>
</dbReference>
<feature type="compositionally biased region" description="Polar residues" evidence="1">
    <location>
        <begin position="75"/>
        <end position="88"/>
    </location>
</feature>
<name>A0AAD9VUU0_9HYME</name>
<feature type="compositionally biased region" description="Basic and acidic residues" evidence="1">
    <location>
        <begin position="117"/>
        <end position="133"/>
    </location>
</feature>
<feature type="region of interest" description="Disordered" evidence="1">
    <location>
        <begin position="75"/>
        <end position="103"/>
    </location>
</feature>
<evidence type="ECO:0000313" key="2">
    <source>
        <dbReference type="EMBL" id="KAK2587629.1"/>
    </source>
</evidence>
<comment type="caution">
    <text evidence="2">The sequence shown here is derived from an EMBL/GenBank/DDBJ whole genome shotgun (WGS) entry which is preliminary data.</text>
</comment>
<sequence>MRSHHRYTSLYCKIVRNNKPLQFIWDSARRHTGVALLEYGADASERRHALLSGIHCNGRHHWCTNLRGTSTVHRSAASSKRGTFQATSAPPERPHTDDRQPPGTFCHVALIDERLISAEQSDERRKAKSKEDPTACFRSRSQRSSVLDASILYPRPSSMFPEC</sequence>
<protein>
    <submittedName>
        <fullName evidence="2">Uncharacterized protein</fullName>
    </submittedName>
</protein>